<protein>
    <submittedName>
        <fullName evidence="1">Uncharacterized protein</fullName>
    </submittedName>
</protein>
<evidence type="ECO:0000313" key="1">
    <source>
        <dbReference type="EMBL" id="CCI53777.1"/>
    </source>
</evidence>
<proteinExistence type="predicted"/>
<comment type="caution">
    <text evidence="1">The sequence shown here is derived from an EMBL/GenBank/DDBJ whole genome shotgun (WGS) entry which is preliminary data.</text>
</comment>
<organism evidence="1 2">
    <name type="scientific">Nostocoides jenkinsii Ben 74</name>
    <dbReference type="NCBI Taxonomy" id="1193518"/>
    <lineage>
        <taxon>Bacteria</taxon>
        <taxon>Bacillati</taxon>
        <taxon>Actinomycetota</taxon>
        <taxon>Actinomycetes</taxon>
        <taxon>Micrococcales</taxon>
        <taxon>Intrasporangiaceae</taxon>
        <taxon>Nostocoides</taxon>
    </lineage>
</organism>
<dbReference type="Proteomes" id="UP000035720">
    <property type="component" value="Unassembled WGS sequence"/>
</dbReference>
<dbReference type="AlphaFoldDB" id="A0A077MF55"/>
<keyword evidence="2" id="KW-1185">Reference proteome</keyword>
<accession>A0A077MF55</accession>
<name>A0A077MF55_9MICO</name>
<reference evidence="1 2" key="1">
    <citation type="journal article" date="2013" name="ISME J.">
        <title>A metabolic model for members of the genus Tetrasphaera involved in enhanced biological phosphorus removal.</title>
        <authorList>
            <person name="Kristiansen R."/>
            <person name="Nguyen H.T.T."/>
            <person name="Saunders A.M."/>
            <person name="Nielsen J.L."/>
            <person name="Wimmer R."/>
            <person name="Le V.Q."/>
            <person name="McIlroy S.J."/>
            <person name="Petrovski S."/>
            <person name="Seviour R.J."/>
            <person name="Calteau A."/>
            <person name="Nielsen K.L."/>
            <person name="Nielsen P.H."/>
        </authorList>
    </citation>
    <scope>NUCLEOTIDE SEQUENCE [LARGE SCALE GENOMIC DNA]</scope>
    <source>
        <strain evidence="1 2">Ben 74</strain>
    </source>
</reference>
<evidence type="ECO:0000313" key="2">
    <source>
        <dbReference type="Proteomes" id="UP000035720"/>
    </source>
</evidence>
<gene>
    <name evidence="1" type="ORF">BN13_470023</name>
</gene>
<dbReference type="EMBL" id="CAJC01000158">
    <property type="protein sequence ID" value="CCI53777.1"/>
    <property type="molecule type" value="Genomic_DNA"/>
</dbReference>
<sequence>MNERKPDSVWATSNVTGPDVAIELPRALLSWTTSAASGAPRLVLVTVHVPGSIFVPTPSPMRHERAQGGAETSFSGAKTGFGGICRCMSTPTFPAPRSYGTGFGGGWGGFQPVVVGFCGVWLGWCAGFWWG</sequence>
<dbReference type="STRING" id="1193518.BN13_470023"/>